<feature type="transmembrane region" description="Helical" evidence="1">
    <location>
        <begin position="44"/>
        <end position="69"/>
    </location>
</feature>
<feature type="transmembrane region" description="Helical" evidence="1">
    <location>
        <begin position="81"/>
        <end position="105"/>
    </location>
</feature>
<name>A0ABW0FPS1_9CAUL</name>
<evidence type="ECO:0000313" key="2">
    <source>
        <dbReference type="EMBL" id="MFC5343173.1"/>
    </source>
</evidence>
<organism evidence="2 3">
    <name type="scientific">Brevundimonas staleyi</name>
    <dbReference type="NCBI Taxonomy" id="74326"/>
    <lineage>
        <taxon>Bacteria</taxon>
        <taxon>Pseudomonadati</taxon>
        <taxon>Pseudomonadota</taxon>
        <taxon>Alphaproteobacteria</taxon>
        <taxon>Caulobacterales</taxon>
        <taxon>Caulobacteraceae</taxon>
        <taxon>Brevundimonas</taxon>
    </lineage>
</organism>
<protein>
    <submittedName>
        <fullName evidence="2">Pr6Pr family membrane protein</fullName>
    </submittedName>
</protein>
<proteinExistence type="predicted"/>
<keyword evidence="1" id="KW-0472">Membrane</keyword>
<dbReference type="RefSeq" id="WP_374039164.1">
    <property type="nucleotide sequence ID" value="NZ_CP169082.1"/>
</dbReference>
<dbReference type="InterPro" id="IPR049713">
    <property type="entry name" value="Pr6Pr-like"/>
</dbReference>
<feature type="transmembrane region" description="Helical" evidence="1">
    <location>
        <begin position="183"/>
        <end position="204"/>
    </location>
</feature>
<dbReference type="Proteomes" id="UP001596152">
    <property type="component" value="Unassembled WGS sequence"/>
</dbReference>
<sequence>MIQRMHGAARGWRILFALVGWAGLIAQYVLLLKGGTRSVLGSTVVFFSYFTILTNVVVALALTAPALFPDSRLGRWTATEGVRAAVAMYIAVVGIVYHALLAATWNPQGALAVVNQILHTVMPIAFVLDWLLFVPKGRLRWIDPAKWLTYPLLYGLWTAIHGQIVGWYPYWFIDIGALGWSPALVNFAALLALFLILGLIVVALDRALSALGKGDSSLTPS</sequence>
<gene>
    <name evidence="2" type="ORF">ACFPIE_04555</name>
</gene>
<accession>A0ABW0FPS1</accession>
<evidence type="ECO:0000313" key="3">
    <source>
        <dbReference type="Proteomes" id="UP001596152"/>
    </source>
</evidence>
<dbReference type="EMBL" id="JBHSLF010000009">
    <property type="protein sequence ID" value="MFC5343173.1"/>
    <property type="molecule type" value="Genomic_DNA"/>
</dbReference>
<keyword evidence="1" id="KW-0812">Transmembrane</keyword>
<comment type="caution">
    <text evidence="2">The sequence shown here is derived from an EMBL/GenBank/DDBJ whole genome shotgun (WGS) entry which is preliminary data.</text>
</comment>
<evidence type="ECO:0000256" key="1">
    <source>
        <dbReference type="SAM" id="Phobius"/>
    </source>
</evidence>
<keyword evidence="1" id="KW-1133">Transmembrane helix</keyword>
<feature type="transmembrane region" description="Helical" evidence="1">
    <location>
        <begin position="12"/>
        <end position="32"/>
    </location>
</feature>
<keyword evidence="3" id="KW-1185">Reference proteome</keyword>
<reference evidence="3" key="1">
    <citation type="journal article" date="2019" name="Int. J. Syst. Evol. Microbiol.">
        <title>The Global Catalogue of Microorganisms (GCM) 10K type strain sequencing project: providing services to taxonomists for standard genome sequencing and annotation.</title>
        <authorList>
            <consortium name="The Broad Institute Genomics Platform"/>
            <consortium name="The Broad Institute Genome Sequencing Center for Infectious Disease"/>
            <person name="Wu L."/>
            <person name="Ma J."/>
        </authorList>
    </citation>
    <scope>NUCLEOTIDE SEQUENCE [LARGE SCALE GENOMIC DNA]</scope>
    <source>
        <strain evidence="3">JCM 12125</strain>
    </source>
</reference>
<feature type="transmembrane region" description="Helical" evidence="1">
    <location>
        <begin position="147"/>
        <end position="171"/>
    </location>
</feature>
<feature type="transmembrane region" description="Helical" evidence="1">
    <location>
        <begin position="117"/>
        <end position="135"/>
    </location>
</feature>
<dbReference type="NCBIfam" id="NF038065">
    <property type="entry name" value="Pr6Pr"/>
    <property type="match status" value="1"/>
</dbReference>